<evidence type="ECO:0000256" key="5">
    <source>
        <dbReference type="ARBA" id="ARBA00023163"/>
    </source>
</evidence>
<accession>A0A7W7Q4C6</accession>
<dbReference type="SUPFAM" id="SSF88659">
    <property type="entry name" value="Sigma3 and sigma4 domains of RNA polymerase sigma factors"/>
    <property type="match status" value="1"/>
</dbReference>
<evidence type="ECO:0000256" key="1">
    <source>
        <dbReference type="ARBA" id="ARBA00010641"/>
    </source>
</evidence>
<evidence type="ECO:0000313" key="8">
    <source>
        <dbReference type="EMBL" id="MBB4906652.1"/>
    </source>
</evidence>
<dbReference type="InterPro" id="IPR039425">
    <property type="entry name" value="RNA_pol_sigma-70-like"/>
</dbReference>
<reference evidence="8 9" key="1">
    <citation type="submission" date="2020-08" db="EMBL/GenBank/DDBJ databases">
        <title>Genomic Encyclopedia of Type Strains, Phase III (KMG-III): the genomes of soil and plant-associated and newly described type strains.</title>
        <authorList>
            <person name="Whitman W."/>
        </authorList>
    </citation>
    <scope>NUCLEOTIDE SEQUENCE [LARGE SCALE GENOMIC DNA]</scope>
    <source>
        <strain evidence="8 9">CECT 8960</strain>
    </source>
</reference>
<dbReference type="InterPro" id="IPR013324">
    <property type="entry name" value="RNA_pol_sigma_r3/r4-like"/>
</dbReference>
<evidence type="ECO:0000256" key="3">
    <source>
        <dbReference type="ARBA" id="ARBA00023082"/>
    </source>
</evidence>
<evidence type="ECO:0000256" key="6">
    <source>
        <dbReference type="SAM" id="MobiDB-lite"/>
    </source>
</evidence>
<feature type="domain" description="RNA polymerase sigma factor 70 region 4 type 2" evidence="7">
    <location>
        <begin position="123"/>
        <end position="175"/>
    </location>
</feature>
<keyword evidence="5" id="KW-0804">Transcription</keyword>
<dbReference type="GO" id="GO:0016987">
    <property type="term" value="F:sigma factor activity"/>
    <property type="evidence" value="ECO:0007669"/>
    <property type="project" value="UniProtKB-KW"/>
</dbReference>
<organism evidence="8 9">
    <name type="scientific">Actinophytocola algeriensis</name>
    <dbReference type="NCBI Taxonomy" id="1768010"/>
    <lineage>
        <taxon>Bacteria</taxon>
        <taxon>Bacillati</taxon>
        <taxon>Actinomycetota</taxon>
        <taxon>Actinomycetes</taxon>
        <taxon>Pseudonocardiales</taxon>
        <taxon>Pseudonocardiaceae</taxon>
    </lineage>
</organism>
<dbReference type="InterPro" id="IPR013249">
    <property type="entry name" value="RNA_pol_sigma70_r4_t2"/>
</dbReference>
<dbReference type="InterPro" id="IPR036388">
    <property type="entry name" value="WH-like_DNA-bd_sf"/>
</dbReference>
<dbReference type="Proteomes" id="UP000520767">
    <property type="component" value="Unassembled WGS sequence"/>
</dbReference>
<keyword evidence="9" id="KW-1185">Reference proteome</keyword>
<dbReference type="RefSeq" id="WP_311771066.1">
    <property type="nucleotide sequence ID" value="NZ_JACHJQ010000003.1"/>
</dbReference>
<comment type="similarity">
    <text evidence="1">Belongs to the sigma-70 factor family. ECF subfamily.</text>
</comment>
<evidence type="ECO:0000256" key="4">
    <source>
        <dbReference type="ARBA" id="ARBA00023125"/>
    </source>
</evidence>
<dbReference type="GO" id="GO:0003677">
    <property type="term" value="F:DNA binding"/>
    <property type="evidence" value="ECO:0007669"/>
    <property type="project" value="UniProtKB-KW"/>
</dbReference>
<feature type="region of interest" description="Disordered" evidence="6">
    <location>
        <begin position="1"/>
        <end position="25"/>
    </location>
</feature>
<dbReference type="Gene3D" id="1.10.10.10">
    <property type="entry name" value="Winged helix-like DNA-binding domain superfamily/Winged helix DNA-binding domain"/>
    <property type="match status" value="1"/>
</dbReference>
<dbReference type="InterPro" id="IPR014284">
    <property type="entry name" value="RNA_pol_sigma-70_dom"/>
</dbReference>
<sequence>MQYQQSAPRAARTAASGHASEPRADSAGFDALFDESFERMKRLAFLLGADDPENIAQEAFTRLHGRWRSLGGPDKALPYLRRTVVNLSRSRLRHLRVVRRAPKEPNRDIVSAEATVLAGHANRAVHEALLGLTPRQRQVLVLRYWLDLDQQAIAETLGIAVGTVKATTSHAMTALRAALPEEDDR</sequence>
<evidence type="ECO:0000313" key="9">
    <source>
        <dbReference type="Proteomes" id="UP000520767"/>
    </source>
</evidence>
<dbReference type="InterPro" id="IPR013325">
    <property type="entry name" value="RNA_pol_sigma_r2"/>
</dbReference>
<comment type="caution">
    <text evidence="8">The sequence shown here is derived from an EMBL/GenBank/DDBJ whole genome shotgun (WGS) entry which is preliminary data.</text>
</comment>
<evidence type="ECO:0000259" key="7">
    <source>
        <dbReference type="Pfam" id="PF08281"/>
    </source>
</evidence>
<dbReference type="EMBL" id="JACHJQ010000003">
    <property type="protein sequence ID" value="MBB4906652.1"/>
    <property type="molecule type" value="Genomic_DNA"/>
</dbReference>
<protein>
    <submittedName>
        <fullName evidence="8">RNA polymerase sigma factor (Sigma-70 family)</fullName>
    </submittedName>
</protein>
<dbReference type="GO" id="GO:0006352">
    <property type="term" value="P:DNA-templated transcription initiation"/>
    <property type="evidence" value="ECO:0007669"/>
    <property type="project" value="InterPro"/>
</dbReference>
<dbReference type="SUPFAM" id="SSF88946">
    <property type="entry name" value="Sigma2 domain of RNA polymerase sigma factors"/>
    <property type="match status" value="1"/>
</dbReference>
<dbReference type="Gene3D" id="1.10.1740.10">
    <property type="match status" value="1"/>
</dbReference>
<dbReference type="NCBIfam" id="TIGR02937">
    <property type="entry name" value="sigma70-ECF"/>
    <property type="match status" value="1"/>
</dbReference>
<keyword evidence="2" id="KW-0805">Transcription regulation</keyword>
<evidence type="ECO:0000256" key="2">
    <source>
        <dbReference type="ARBA" id="ARBA00023015"/>
    </source>
</evidence>
<dbReference type="PANTHER" id="PTHR43133:SF50">
    <property type="entry name" value="ECF RNA POLYMERASE SIGMA FACTOR SIGM"/>
    <property type="match status" value="1"/>
</dbReference>
<name>A0A7W7Q4C6_9PSEU</name>
<keyword evidence="4" id="KW-0238">DNA-binding</keyword>
<proteinExistence type="inferred from homology"/>
<gene>
    <name evidence="8" type="ORF">FHR82_002872</name>
</gene>
<keyword evidence="3" id="KW-0731">Sigma factor</keyword>
<dbReference type="CDD" id="cd06171">
    <property type="entry name" value="Sigma70_r4"/>
    <property type="match status" value="1"/>
</dbReference>
<dbReference type="PANTHER" id="PTHR43133">
    <property type="entry name" value="RNA POLYMERASE ECF-TYPE SIGMA FACTO"/>
    <property type="match status" value="1"/>
</dbReference>
<dbReference type="Pfam" id="PF08281">
    <property type="entry name" value="Sigma70_r4_2"/>
    <property type="match status" value="1"/>
</dbReference>
<dbReference type="AlphaFoldDB" id="A0A7W7Q4C6"/>